<protein>
    <submittedName>
        <fullName evidence="1">Uncharacterized protein</fullName>
    </submittedName>
</protein>
<reference evidence="1" key="1">
    <citation type="submission" date="2014-09" db="EMBL/GenBank/DDBJ databases">
        <authorList>
            <person name="Magalhaes I.L.F."/>
            <person name="Oliveira U."/>
            <person name="Santos F.R."/>
            <person name="Vidigal T.H.D.A."/>
            <person name="Brescovit A.D."/>
            <person name="Santos A.J."/>
        </authorList>
    </citation>
    <scope>NUCLEOTIDE SEQUENCE</scope>
    <source>
        <tissue evidence="1">Shoot tissue taken approximately 20 cm above the soil surface</tissue>
    </source>
</reference>
<dbReference type="EMBL" id="GBRH01271500">
    <property type="protein sequence ID" value="JAD26395.1"/>
    <property type="molecule type" value="Transcribed_RNA"/>
</dbReference>
<organism evidence="1">
    <name type="scientific">Arundo donax</name>
    <name type="common">Giant reed</name>
    <name type="synonym">Donax arundinaceus</name>
    <dbReference type="NCBI Taxonomy" id="35708"/>
    <lineage>
        <taxon>Eukaryota</taxon>
        <taxon>Viridiplantae</taxon>
        <taxon>Streptophyta</taxon>
        <taxon>Embryophyta</taxon>
        <taxon>Tracheophyta</taxon>
        <taxon>Spermatophyta</taxon>
        <taxon>Magnoliopsida</taxon>
        <taxon>Liliopsida</taxon>
        <taxon>Poales</taxon>
        <taxon>Poaceae</taxon>
        <taxon>PACMAD clade</taxon>
        <taxon>Arundinoideae</taxon>
        <taxon>Arundineae</taxon>
        <taxon>Arundo</taxon>
    </lineage>
</organism>
<accession>A0A0A8YMT2</accession>
<evidence type="ECO:0000313" key="1">
    <source>
        <dbReference type="EMBL" id="JAD26395.1"/>
    </source>
</evidence>
<reference evidence="1" key="2">
    <citation type="journal article" date="2015" name="Data Brief">
        <title>Shoot transcriptome of the giant reed, Arundo donax.</title>
        <authorList>
            <person name="Barrero R.A."/>
            <person name="Guerrero F.D."/>
            <person name="Moolhuijzen P."/>
            <person name="Goolsby J.A."/>
            <person name="Tidwell J."/>
            <person name="Bellgard S.E."/>
            <person name="Bellgard M.I."/>
        </authorList>
    </citation>
    <scope>NUCLEOTIDE SEQUENCE</scope>
    <source>
        <tissue evidence="1">Shoot tissue taken approximately 20 cm above the soil surface</tissue>
    </source>
</reference>
<dbReference type="AlphaFoldDB" id="A0A0A8YMT2"/>
<sequence length="36" mass="3793">MDQSDDGLMDSLVEEGKRLQPAVLPAWSAATTSSEG</sequence>
<proteinExistence type="predicted"/>
<name>A0A0A8YMT2_ARUDO</name>